<feature type="region of interest" description="Disordered" evidence="1">
    <location>
        <begin position="1"/>
        <end position="69"/>
    </location>
</feature>
<feature type="compositionally biased region" description="Basic and acidic residues" evidence="1">
    <location>
        <begin position="55"/>
        <end position="69"/>
    </location>
</feature>
<comment type="caution">
    <text evidence="2">The sequence shown here is derived from an EMBL/GenBank/DDBJ whole genome shotgun (WGS) entry which is preliminary data.</text>
</comment>
<feature type="compositionally biased region" description="Basic and acidic residues" evidence="1">
    <location>
        <begin position="25"/>
        <end position="41"/>
    </location>
</feature>
<keyword evidence="3" id="KW-1185">Reference proteome</keyword>
<dbReference type="EMBL" id="LSYS01008642">
    <property type="protein sequence ID" value="OPJ68177.1"/>
    <property type="molecule type" value="Genomic_DNA"/>
</dbReference>
<name>A0A1V4J8S4_PATFA</name>
<feature type="compositionally biased region" description="Polar residues" evidence="1">
    <location>
        <begin position="10"/>
        <end position="24"/>
    </location>
</feature>
<gene>
    <name evidence="2" type="ORF">AV530_013693</name>
</gene>
<dbReference type="Proteomes" id="UP000190648">
    <property type="component" value="Unassembled WGS sequence"/>
</dbReference>
<evidence type="ECO:0000313" key="2">
    <source>
        <dbReference type="EMBL" id="OPJ68177.1"/>
    </source>
</evidence>
<proteinExistence type="predicted"/>
<evidence type="ECO:0000256" key="1">
    <source>
        <dbReference type="SAM" id="MobiDB-lite"/>
    </source>
</evidence>
<organism evidence="2 3">
    <name type="scientific">Patagioenas fasciata monilis</name>
    <dbReference type="NCBI Taxonomy" id="372326"/>
    <lineage>
        <taxon>Eukaryota</taxon>
        <taxon>Metazoa</taxon>
        <taxon>Chordata</taxon>
        <taxon>Craniata</taxon>
        <taxon>Vertebrata</taxon>
        <taxon>Euteleostomi</taxon>
        <taxon>Archelosauria</taxon>
        <taxon>Archosauria</taxon>
        <taxon>Dinosauria</taxon>
        <taxon>Saurischia</taxon>
        <taxon>Theropoda</taxon>
        <taxon>Coelurosauria</taxon>
        <taxon>Aves</taxon>
        <taxon>Neognathae</taxon>
        <taxon>Neoaves</taxon>
        <taxon>Columbimorphae</taxon>
        <taxon>Columbiformes</taxon>
        <taxon>Columbidae</taxon>
        <taxon>Patagioenas</taxon>
    </lineage>
</organism>
<sequence>MASCVEAQNLLHQSLQDSEQNNSRAEPRSLKQKRAGPEELWGRVLSQQQRHRLKLNGEAESHQDNLPRA</sequence>
<accession>A0A1V4J8S4</accession>
<evidence type="ECO:0000313" key="3">
    <source>
        <dbReference type="Proteomes" id="UP000190648"/>
    </source>
</evidence>
<reference evidence="2 3" key="1">
    <citation type="submission" date="2016-02" db="EMBL/GenBank/DDBJ databases">
        <title>Band-tailed pigeon sequencing and assembly.</title>
        <authorList>
            <person name="Soares A.E."/>
            <person name="Novak B.J."/>
            <person name="Rice E.S."/>
            <person name="O'Connell B."/>
            <person name="Chang D."/>
            <person name="Weber S."/>
            <person name="Shapiro B."/>
        </authorList>
    </citation>
    <scope>NUCLEOTIDE SEQUENCE [LARGE SCALE GENOMIC DNA]</scope>
    <source>
        <strain evidence="2">BTP2013</strain>
        <tissue evidence="2">Blood</tissue>
    </source>
</reference>
<dbReference type="AlphaFoldDB" id="A0A1V4J8S4"/>
<protein>
    <submittedName>
        <fullName evidence="2">Uncharacterized protein</fullName>
    </submittedName>
</protein>